<name>A0A382EDA8_9ZZZZ</name>
<dbReference type="AlphaFoldDB" id="A0A382EDA8"/>
<protein>
    <recommendedName>
        <fullName evidence="2">DUF1468 domain-containing protein</fullName>
    </recommendedName>
</protein>
<dbReference type="InterPro" id="IPR009936">
    <property type="entry name" value="DUF1468"/>
</dbReference>
<proteinExistence type="predicted"/>
<dbReference type="EMBL" id="UINC01043632">
    <property type="protein sequence ID" value="SVB47943.1"/>
    <property type="molecule type" value="Genomic_DNA"/>
</dbReference>
<accession>A0A382EDA8</accession>
<sequence length="128" mass="14870">MSILLAFVSFTGGASEAYLFPKIITSTMIILSSLSLLFYFFEKNQKIAKIDMIKLSVYLTLIILFILFGEILGFYFSATLIFLTVCYYYSENKATKVIIYNLLVTVFFMLFIYFLFSVLLKVQVPRFF</sequence>
<gene>
    <name evidence="3" type="ORF">METZ01_LOCUS200797</name>
</gene>
<evidence type="ECO:0000313" key="3">
    <source>
        <dbReference type="EMBL" id="SVB47943.1"/>
    </source>
</evidence>
<feature type="transmembrane region" description="Helical" evidence="1">
    <location>
        <begin position="24"/>
        <end position="41"/>
    </location>
</feature>
<dbReference type="Pfam" id="PF07331">
    <property type="entry name" value="TctB"/>
    <property type="match status" value="1"/>
</dbReference>
<keyword evidence="1" id="KW-1133">Transmembrane helix</keyword>
<keyword evidence="1" id="KW-0472">Membrane</keyword>
<feature type="transmembrane region" description="Helical" evidence="1">
    <location>
        <begin position="53"/>
        <end position="78"/>
    </location>
</feature>
<organism evidence="3">
    <name type="scientific">marine metagenome</name>
    <dbReference type="NCBI Taxonomy" id="408172"/>
    <lineage>
        <taxon>unclassified sequences</taxon>
        <taxon>metagenomes</taxon>
        <taxon>ecological metagenomes</taxon>
    </lineage>
</organism>
<reference evidence="3" key="1">
    <citation type="submission" date="2018-05" db="EMBL/GenBank/DDBJ databases">
        <authorList>
            <person name="Lanie J.A."/>
            <person name="Ng W.-L."/>
            <person name="Kazmierczak K.M."/>
            <person name="Andrzejewski T.M."/>
            <person name="Davidsen T.M."/>
            <person name="Wayne K.J."/>
            <person name="Tettelin H."/>
            <person name="Glass J.I."/>
            <person name="Rusch D."/>
            <person name="Podicherti R."/>
            <person name="Tsui H.-C.T."/>
            <person name="Winkler M.E."/>
        </authorList>
    </citation>
    <scope>NUCLEOTIDE SEQUENCE</scope>
</reference>
<feature type="transmembrane region" description="Helical" evidence="1">
    <location>
        <begin position="98"/>
        <end position="120"/>
    </location>
</feature>
<feature type="domain" description="DUF1468" evidence="2">
    <location>
        <begin position="13"/>
        <end position="125"/>
    </location>
</feature>
<feature type="non-terminal residue" evidence="3">
    <location>
        <position position="128"/>
    </location>
</feature>
<evidence type="ECO:0000259" key="2">
    <source>
        <dbReference type="Pfam" id="PF07331"/>
    </source>
</evidence>
<keyword evidence="1" id="KW-0812">Transmembrane</keyword>
<evidence type="ECO:0000256" key="1">
    <source>
        <dbReference type="SAM" id="Phobius"/>
    </source>
</evidence>